<evidence type="ECO:0000313" key="3">
    <source>
        <dbReference type="Proteomes" id="UP000739180"/>
    </source>
</evidence>
<dbReference type="RefSeq" id="WP_138773015.1">
    <property type="nucleotide sequence ID" value="NZ_JBHSSX010000139.1"/>
</dbReference>
<comment type="caution">
    <text evidence="2">The sequence shown here is derived from an EMBL/GenBank/DDBJ whole genome shotgun (WGS) entry which is preliminary data.</text>
</comment>
<protein>
    <submittedName>
        <fullName evidence="2">DUF3261 domain-containing protein</fullName>
    </submittedName>
</protein>
<organism evidence="2 3">
    <name type="scientific">Alloalcanivorax gelatiniphagus</name>
    <dbReference type="NCBI Taxonomy" id="1194167"/>
    <lineage>
        <taxon>Bacteria</taxon>
        <taxon>Pseudomonadati</taxon>
        <taxon>Pseudomonadota</taxon>
        <taxon>Gammaproteobacteria</taxon>
        <taxon>Oceanospirillales</taxon>
        <taxon>Alcanivoracaceae</taxon>
        <taxon>Alloalcanivorax</taxon>
    </lineage>
</organism>
<evidence type="ECO:0000256" key="1">
    <source>
        <dbReference type="SAM" id="SignalP"/>
    </source>
</evidence>
<dbReference type="Pfam" id="PF11659">
    <property type="entry name" value="DUF3261"/>
    <property type="match status" value="1"/>
</dbReference>
<dbReference type="Proteomes" id="UP000739180">
    <property type="component" value="Unassembled WGS sequence"/>
</dbReference>
<name>A0ABY2XJ01_9GAMM</name>
<keyword evidence="1" id="KW-0732">Signal</keyword>
<gene>
    <name evidence="2" type="ORF">FGS76_12630</name>
</gene>
<reference evidence="2 3" key="1">
    <citation type="submission" date="2019-05" db="EMBL/GenBank/DDBJ databases">
        <title>Genome of Alcanivorax gelatiniphagus, an oil degrading marine bacteria.</title>
        <authorList>
            <person name="Kwon K.K."/>
        </authorList>
    </citation>
    <scope>NUCLEOTIDE SEQUENCE [LARGE SCALE GENOMIC DNA]</scope>
    <source>
        <strain evidence="2 3">MEBiC 08158</strain>
    </source>
</reference>
<dbReference type="InterPro" id="IPR021675">
    <property type="entry name" value="DUF3261"/>
</dbReference>
<dbReference type="PROSITE" id="PS51257">
    <property type="entry name" value="PROKAR_LIPOPROTEIN"/>
    <property type="match status" value="1"/>
</dbReference>
<feature type="chain" id="PRO_5046406805" evidence="1">
    <location>
        <begin position="20"/>
        <end position="188"/>
    </location>
</feature>
<sequence length="188" mass="20926">MKMLPLLLTLMLAGCALWAGPDAVPRPLAPAFGEYRDFQRDLTIRLADGRTVRYRVALALTPESSRISLLDADGKAVLTYQQSPGRSEISRTPALPPGLSADALIGDIQLAFWPRARLERMLRPPWRLERLDDTLRLYEGRRVEARVSFQGPNPKLTTIPVYNARYDYLLLLVPPGLSAPSPPAPEPD</sequence>
<accession>A0ABY2XJ01</accession>
<dbReference type="EMBL" id="VCQT01000038">
    <property type="protein sequence ID" value="TMW11870.1"/>
    <property type="molecule type" value="Genomic_DNA"/>
</dbReference>
<keyword evidence="3" id="KW-1185">Reference proteome</keyword>
<feature type="signal peptide" evidence="1">
    <location>
        <begin position="1"/>
        <end position="19"/>
    </location>
</feature>
<evidence type="ECO:0000313" key="2">
    <source>
        <dbReference type="EMBL" id="TMW11870.1"/>
    </source>
</evidence>
<proteinExistence type="predicted"/>